<dbReference type="GO" id="GO:0006357">
    <property type="term" value="P:regulation of transcription by RNA polymerase II"/>
    <property type="evidence" value="ECO:0007669"/>
    <property type="project" value="InterPro"/>
</dbReference>
<evidence type="ECO:0000256" key="5">
    <source>
        <dbReference type="ARBA" id="ARBA00023015"/>
    </source>
</evidence>
<proteinExistence type="inferred from homology"/>
<dbReference type="PANTHER" id="PTHR12809:SF2">
    <property type="entry name" value="MEDIATOR OF RNA POLYMERASE II TRANSCRIPTION SUBUNIT 14"/>
    <property type="match status" value="1"/>
</dbReference>
<comment type="caution">
    <text evidence="14">The sequence shown here is derived from an EMBL/GenBank/DDBJ whole genome shotgun (WGS) entry which is preliminary data.</text>
</comment>
<dbReference type="OrthoDB" id="205099at2759"/>
<reference evidence="14" key="2">
    <citation type="journal article" date="2023" name="IMA Fungus">
        <title>Comparative genomic study of the Penicillium genus elucidates a diverse pangenome and 15 lateral gene transfer events.</title>
        <authorList>
            <person name="Petersen C."/>
            <person name="Sorensen T."/>
            <person name="Nielsen M.R."/>
            <person name="Sondergaard T.E."/>
            <person name="Sorensen J.L."/>
            <person name="Fitzpatrick D.A."/>
            <person name="Frisvad J.C."/>
            <person name="Nielsen K.L."/>
        </authorList>
    </citation>
    <scope>NUCLEOTIDE SEQUENCE</scope>
    <source>
        <strain evidence="14">IBT 30069</strain>
    </source>
</reference>
<dbReference type="PANTHER" id="PTHR12809">
    <property type="entry name" value="MEDIATOR COMPLEX SUBUNIT"/>
    <property type="match status" value="1"/>
</dbReference>
<keyword evidence="6 11" id="KW-0010">Activator</keyword>
<evidence type="ECO:0000259" key="13">
    <source>
        <dbReference type="Pfam" id="PF08638"/>
    </source>
</evidence>
<dbReference type="Proteomes" id="UP001149165">
    <property type="component" value="Unassembled WGS sequence"/>
</dbReference>
<evidence type="ECO:0000256" key="3">
    <source>
        <dbReference type="ARBA" id="ARBA00011837"/>
    </source>
</evidence>
<evidence type="ECO:0000313" key="15">
    <source>
        <dbReference type="Proteomes" id="UP001149165"/>
    </source>
</evidence>
<accession>A0A9W9FC99</accession>
<comment type="subcellular location">
    <subcellularLocation>
        <location evidence="1 11">Nucleus</location>
    </subcellularLocation>
</comment>
<reference evidence="14" key="1">
    <citation type="submission" date="2022-11" db="EMBL/GenBank/DDBJ databases">
        <authorList>
            <person name="Petersen C."/>
        </authorList>
    </citation>
    <scope>NUCLEOTIDE SEQUENCE</scope>
    <source>
        <strain evidence="14">IBT 30069</strain>
    </source>
</reference>
<dbReference type="Pfam" id="PF26204">
    <property type="entry name" value="Med14_fung"/>
    <property type="match status" value="1"/>
</dbReference>
<dbReference type="AlphaFoldDB" id="A0A9W9FC99"/>
<feature type="region of interest" description="Disordered" evidence="12">
    <location>
        <begin position="1"/>
        <end position="48"/>
    </location>
</feature>
<keyword evidence="5 11" id="KW-0805">Transcription regulation</keyword>
<evidence type="ECO:0000256" key="12">
    <source>
        <dbReference type="SAM" id="MobiDB-lite"/>
    </source>
</evidence>
<evidence type="ECO:0000256" key="4">
    <source>
        <dbReference type="ARBA" id="ARBA00019619"/>
    </source>
</evidence>
<evidence type="ECO:0000256" key="10">
    <source>
        <dbReference type="ARBA" id="ARBA00032007"/>
    </source>
</evidence>
<dbReference type="InterPro" id="IPR013947">
    <property type="entry name" value="Mediator_Med14"/>
</dbReference>
<keyword evidence="7 11" id="KW-0804">Transcription</keyword>
<dbReference type="GO" id="GO:0016592">
    <property type="term" value="C:mediator complex"/>
    <property type="evidence" value="ECO:0007669"/>
    <property type="project" value="UniProtKB-UniRule"/>
</dbReference>
<evidence type="ECO:0000256" key="1">
    <source>
        <dbReference type="ARBA" id="ARBA00004123"/>
    </source>
</evidence>
<evidence type="ECO:0000256" key="11">
    <source>
        <dbReference type="RuleBase" id="RU365082"/>
    </source>
</evidence>
<dbReference type="InterPro" id="IPR055122">
    <property type="entry name" value="Med14_N"/>
</dbReference>
<keyword evidence="8 11" id="KW-0539">Nucleus</keyword>
<organism evidence="14 15">
    <name type="scientific">Penicillium angulare</name>
    <dbReference type="NCBI Taxonomy" id="116970"/>
    <lineage>
        <taxon>Eukaryota</taxon>
        <taxon>Fungi</taxon>
        <taxon>Dikarya</taxon>
        <taxon>Ascomycota</taxon>
        <taxon>Pezizomycotina</taxon>
        <taxon>Eurotiomycetes</taxon>
        <taxon>Eurotiomycetidae</taxon>
        <taxon>Eurotiales</taxon>
        <taxon>Aspergillaceae</taxon>
        <taxon>Penicillium</taxon>
    </lineage>
</organism>
<dbReference type="GO" id="GO:0003712">
    <property type="term" value="F:transcription coregulator activity"/>
    <property type="evidence" value="ECO:0007669"/>
    <property type="project" value="UniProtKB-UniRule"/>
</dbReference>
<comment type="similarity">
    <text evidence="2 11">Belongs to the Mediator complex subunit 14 family.</text>
</comment>
<evidence type="ECO:0000256" key="6">
    <source>
        <dbReference type="ARBA" id="ARBA00023159"/>
    </source>
</evidence>
<keyword evidence="15" id="KW-1185">Reference proteome</keyword>
<name>A0A9W9FC99_9EURO</name>
<evidence type="ECO:0000256" key="7">
    <source>
        <dbReference type="ARBA" id="ARBA00023163"/>
    </source>
</evidence>
<feature type="domain" description="Mediator complex subunit MED14 N-terminal" evidence="13">
    <location>
        <begin position="82"/>
        <end position="288"/>
    </location>
</feature>
<sequence>MPGVIMEHASVDASSRHPSLNEQTNGAPSHDKNGRLTTSTNGPVHVNGMGRDTATWNQSGKATIESAVVPFELPHITQGFFLFSTLLNRAVQQCWNDLSELVTELAALNVPNESSAVQTTNGKFPGNQSPENVHKKMRILDFAQAKRAEFIKLLVLSQWSRQAAEVSRLIDIQGFIRTRHQAYMSAVQFVGEMKRDLVRAQMANPDLKTALEVLSKGSVATLAHLGYKPPRPLTARATLKKLHKINRIISVRLALHDQVPFPLRNYRVHDGRVTFIVHGEFELDLSVAEEANTSQFFFVDIRFLFSPSSSIPKGKVFNELDARINQILHSDGLMGCFDFLHGLVLTNKINILFKQSADLTRGFWSGALRIEFLHRTLVLQYWTARAGPKSWLEIGVQRGKRNNQLHGTAYAVPRIGLRWIRDGQQANGNDIQFDASDLSMERVMRSVIALHTSHLLFTAYTSLKKSILFSDHILSLRAQLSPTEPGDCFLSVQLTTSRSLRVSIEPSSGSITLSGVPGISDRPEPERASNKSAIEELLARVARVRCATAIDEIEFGIKALGLESVGQRSLGLDTRRLFPPNTMRSAFFTHPLWDRGWLAAVTSSMDGDSWWLVQVRSTEPRNASVHLVSNTLMSGQRRFDYSACAEFLHGLTGMLTICSNAQFLADLPETHSFPSVEKMQLGSDFKVPNLFFHYKPAALPPALRISLPVGSERASYLEDTVRLSFHGIDRQSQSAVLMAYGTFRYRIKALLPLVSQIDPLLVMQDKGCGFAFRLVVPAGHSVVVGLFERLQRFDCVLSILQALIQRRMTPQSLSLSHITFTYGSDKKFGARFDINISGPALTDHVENPRALYSSDPLFSLQLQISFDNPSPHRRIQQALTVVLNQRFTETGVGSVLGFMSDTFPLLQCLDQITKSTPTESSIVHVVVRSPTVYQFHYPRLNRRYRLSARPRKGRMVWLLENSSQSEPSEKSHSASITRDRIYKSKGDGWQGLGDGAISSLEKIGNLLSELHSCLSTCTPEPNQQILPTTGQKPIASEQPKQNAPTGAVKLEAIPLQKPDTLGKADVITID</sequence>
<gene>
    <name evidence="14" type="ORF">N7456_008274</name>
</gene>
<evidence type="ECO:0000256" key="2">
    <source>
        <dbReference type="ARBA" id="ARBA00007813"/>
    </source>
</evidence>
<dbReference type="Pfam" id="PF08638">
    <property type="entry name" value="Med14"/>
    <property type="match status" value="1"/>
</dbReference>
<comment type="subunit">
    <text evidence="3 11">Component of the Mediator complex.</text>
</comment>
<evidence type="ECO:0000256" key="8">
    <source>
        <dbReference type="ARBA" id="ARBA00023242"/>
    </source>
</evidence>
<dbReference type="EMBL" id="JAPQKH010000005">
    <property type="protein sequence ID" value="KAJ5097553.1"/>
    <property type="molecule type" value="Genomic_DNA"/>
</dbReference>
<evidence type="ECO:0000256" key="9">
    <source>
        <dbReference type="ARBA" id="ARBA00025687"/>
    </source>
</evidence>
<comment type="function">
    <text evidence="9 11">Component of the Mediator complex, a coactivator involved in the regulated transcription of nearly all RNA polymerase II-dependent genes. Mediator functions as a bridge to convey information from gene-specific regulatory proteins to the basal RNA polymerase II transcription machinery. Mediator is recruited to promoters by direct interactions with regulatory proteins and serves as a scaffold for the assembly of a functional preinitiation complex with RNA polymerase II and the general transcription factors.</text>
</comment>
<dbReference type="GO" id="GO:0070847">
    <property type="term" value="C:core mediator complex"/>
    <property type="evidence" value="ECO:0007669"/>
    <property type="project" value="TreeGrafter"/>
</dbReference>
<feature type="compositionally biased region" description="Polar residues" evidence="12">
    <location>
        <begin position="12"/>
        <end position="27"/>
    </location>
</feature>
<evidence type="ECO:0000313" key="14">
    <source>
        <dbReference type="EMBL" id="KAJ5097553.1"/>
    </source>
</evidence>
<protein>
    <recommendedName>
        <fullName evidence="4 11">Mediator of RNA polymerase II transcription subunit 14</fullName>
    </recommendedName>
    <alternativeName>
        <fullName evidence="10 11">Mediator complex subunit 14</fullName>
    </alternativeName>
</protein>